<sequence>MRGTFLRNLYKSVRLASLGQMVSNTLISGLLYSDKGGALMALTDPV</sequence>
<keyword evidence="1" id="KW-0378">Hydrolase</keyword>
<protein>
    <submittedName>
        <fullName evidence="1">RecG-like helicase</fullName>
    </submittedName>
</protein>
<feature type="non-terminal residue" evidence="1">
    <location>
        <position position="46"/>
    </location>
</feature>
<dbReference type="EMBL" id="ANKE01000733">
    <property type="protein sequence ID" value="EPC70196.1"/>
    <property type="molecule type" value="Genomic_DNA"/>
</dbReference>
<dbReference type="AlphaFoldDB" id="A0A829H3C9"/>
<evidence type="ECO:0000313" key="2">
    <source>
        <dbReference type="Proteomes" id="UP000014244"/>
    </source>
</evidence>
<keyword evidence="1" id="KW-0547">Nucleotide-binding</keyword>
<comment type="caution">
    <text evidence="1">The sequence shown here is derived from an EMBL/GenBank/DDBJ whole genome shotgun (WGS) entry which is preliminary data.</text>
</comment>
<evidence type="ECO:0000313" key="1">
    <source>
        <dbReference type="EMBL" id="EPC70196.1"/>
    </source>
</evidence>
<dbReference type="GO" id="GO:0004386">
    <property type="term" value="F:helicase activity"/>
    <property type="evidence" value="ECO:0007669"/>
    <property type="project" value="UniProtKB-KW"/>
</dbReference>
<keyword evidence="1" id="KW-0067">ATP-binding</keyword>
<accession>A0A829H3C9</accession>
<name>A0A829H3C9_LACPA</name>
<proteinExistence type="predicted"/>
<organism evidence="1 2">
    <name type="scientific">Lacticaseibacillus paracasei subsp. paracasei Lpp41</name>
    <dbReference type="NCBI Taxonomy" id="1256208"/>
    <lineage>
        <taxon>Bacteria</taxon>
        <taxon>Bacillati</taxon>
        <taxon>Bacillota</taxon>
        <taxon>Bacilli</taxon>
        <taxon>Lactobacillales</taxon>
        <taxon>Lactobacillaceae</taxon>
        <taxon>Lacticaseibacillus</taxon>
    </lineage>
</organism>
<gene>
    <name evidence="1" type="ORF">Lpp41_15446</name>
</gene>
<dbReference type="Proteomes" id="UP000014244">
    <property type="component" value="Unassembled WGS sequence"/>
</dbReference>
<keyword evidence="1" id="KW-0347">Helicase</keyword>
<reference evidence="1 2" key="1">
    <citation type="journal article" date="2013" name="PLoS ONE">
        <title>Lactobacillus paracasei comparative genomics: towards species pan-genome definition and exploitation of diversity.</title>
        <authorList>
            <person name="Smokvina T."/>
            <person name="Wels M."/>
            <person name="Polka J."/>
            <person name="Chervaux C."/>
            <person name="Brisse S."/>
            <person name="Boekhorst J."/>
            <person name="van Hylckama Vlieg J.E."/>
            <person name="Siezen R.J."/>
        </authorList>
    </citation>
    <scope>NUCLEOTIDE SEQUENCE [LARGE SCALE GENOMIC DNA]</scope>
    <source>
        <strain evidence="1 2">Lpp41</strain>
    </source>
</reference>